<keyword evidence="3" id="KW-1185">Reference proteome</keyword>
<protein>
    <recommendedName>
        <fullName evidence="1">Transposase zinc-ribbon domain-containing protein</fullName>
    </recommendedName>
</protein>
<dbReference type="OrthoDB" id="271821at2"/>
<proteinExistence type="predicted"/>
<dbReference type="AlphaFoldDB" id="A0A512N7J6"/>
<dbReference type="InterPro" id="IPR024442">
    <property type="entry name" value="Transposase_Zn_ribbon"/>
</dbReference>
<evidence type="ECO:0000259" key="1">
    <source>
        <dbReference type="Pfam" id="PF12760"/>
    </source>
</evidence>
<organism evidence="2 3">
    <name type="scientific">Reyranella soli</name>
    <dbReference type="NCBI Taxonomy" id="1230389"/>
    <lineage>
        <taxon>Bacteria</taxon>
        <taxon>Pseudomonadati</taxon>
        <taxon>Pseudomonadota</taxon>
        <taxon>Alphaproteobacteria</taxon>
        <taxon>Hyphomicrobiales</taxon>
        <taxon>Reyranellaceae</taxon>
        <taxon>Reyranella</taxon>
    </lineage>
</organism>
<accession>A0A512N7J6</accession>
<comment type="caution">
    <text evidence="2">The sequence shown here is derived from an EMBL/GenBank/DDBJ whole genome shotgun (WGS) entry which is preliminary data.</text>
</comment>
<reference evidence="2 3" key="1">
    <citation type="submission" date="2019-07" db="EMBL/GenBank/DDBJ databases">
        <title>Whole genome shotgun sequence of Reyranella soli NBRC 108950.</title>
        <authorList>
            <person name="Hosoyama A."/>
            <person name="Uohara A."/>
            <person name="Ohji S."/>
            <person name="Ichikawa N."/>
        </authorList>
    </citation>
    <scope>NUCLEOTIDE SEQUENCE [LARGE SCALE GENOMIC DNA]</scope>
    <source>
        <strain evidence="2 3">NBRC 108950</strain>
    </source>
</reference>
<evidence type="ECO:0000313" key="2">
    <source>
        <dbReference type="EMBL" id="GEP54954.1"/>
    </source>
</evidence>
<sequence length="126" mass="14575">MEQELNRRTREALAMFADEVSAHRYLERVLWPDGVRCPRCRSGSRVRKLNGASTRAGTYKCYGCRKMFSLLHGTVMSSSHVPAHKWLQAIYLTDGGTRPMRPYHLHRILDVSFKTASSMMRRICEE</sequence>
<dbReference type="EMBL" id="BKAJ01000033">
    <property type="protein sequence ID" value="GEP54954.1"/>
    <property type="molecule type" value="Genomic_DNA"/>
</dbReference>
<gene>
    <name evidence="2" type="ORF">RSO01_21200</name>
</gene>
<dbReference type="Pfam" id="PF12760">
    <property type="entry name" value="Zn_ribbon_IS1595"/>
    <property type="match status" value="1"/>
</dbReference>
<dbReference type="Proteomes" id="UP000321058">
    <property type="component" value="Unassembled WGS sequence"/>
</dbReference>
<feature type="domain" description="Transposase zinc-ribbon" evidence="1">
    <location>
        <begin position="18"/>
        <end position="66"/>
    </location>
</feature>
<evidence type="ECO:0000313" key="3">
    <source>
        <dbReference type="Proteomes" id="UP000321058"/>
    </source>
</evidence>
<dbReference type="RefSeq" id="WP_147148995.1">
    <property type="nucleotide sequence ID" value="NZ_BKAJ01000033.1"/>
</dbReference>
<name>A0A512N7J6_9HYPH</name>